<gene>
    <name evidence="3" type="ORF">V5O48_007113</name>
</gene>
<feature type="domain" description="CxC2-like cysteine cluster KDZ transposase-associated" evidence="2">
    <location>
        <begin position="195"/>
        <end position="304"/>
    </location>
</feature>
<dbReference type="PANTHER" id="PTHR33096">
    <property type="entry name" value="CXC2 DOMAIN-CONTAINING PROTEIN"/>
    <property type="match status" value="1"/>
</dbReference>
<proteinExistence type="predicted"/>
<evidence type="ECO:0000313" key="3">
    <source>
        <dbReference type="EMBL" id="KAL0574840.1"/>
    </source>
</evidence>
<sequence length="1051" mass="120093">MAPVRNNAKSAKPPLKTGYISVPSVSSDGRRLKERRIPIPLPLDESPIEHEVASSASIHDNPMDLAFNQDFPVPSFQGSLDQAMEEDGLDMEMEDGEQDYIQLDPSAMQKSKEDPLWQMKTHTRKFLQIMMELEGHCGFGASCESCGCASEVSFRCRHCAGNAMFCKSCVLKMHCLMPMHYVEKWNGFYFERIKLRNLSLRVQLGHSPTQTCRNPRPARTAFCIVDVDSIQEVELDFCQCQSVEVVGNSWTQLLRARLFPATVVEPRTAFTFRMLEFFHVATLQSKMTLYDVSHIVATRTDGTGLSEPKDRYHEILRVVRMWRYLKQLKRGGIGCQPDRSLTDINPGELAKLCPACPQPKVNLPKEWRLASNSFIYRKFLAVDACFRLKRRALSSEAKDPGLMTGLAYYVPQEAYQRMMANEPVQVEAPGCEHSMAAVDQASTKFSKGYATTGAVLCLCARHEFVEPNGVVDTNKGEKYWHTDYAISSSQMHSDPDLDYVLSYDINCRYSIRFFTRLDEDLPSEVKFDLRRENWHFVIPKLHIQGHGRPCQEVFLLYLLPGAGETDGEGIERRWADLGGVAGATKEMGPGNRRDTVDDHISSSNWAKTTTLGSVLQNKRRKAREQAEVHQAIFIQFTETQADHWPEWAEQVVEWEQKKSDFNPYAAREVQGDTEASVRLQFAKEEAKQARAGQPSVHEVSPSAFVQTVLELEELQRKLRLDLKDQKWRTETQQTELLERRAKISRQIARVRALQRLYTPIVLEAFPPSPEPSPSPPAEEVITLLPSTLPPSIRPLPVLSKWVDMEIKFRKAQITTALETVRRHLFIRSRLHSQRSLHVRHQQASVRAQQVLSRNDRKIVEAKEKYRAAWNALEALLGVGNVPYNQMRDKDCVAFNDPNNDPLKKARNRRKQANTLFQPRETRKHLSWIWTGVDIGEDSPAMQDALRIEWCKAQARARRWKEELELLEEEMRRVPISLEAEARQWLGWNRGDSEPIAVYCYCQAAIRRGLSSLFQAQWAKPDPPCKEAVLPELPDADETDPSEAEDDDNDED</sequence>
<name>A0ABR3FHJ6_9AGAR</name>
<dbReference type="Proteomes" id="UP001465976">
    <property type="component" value="Unassembled WGS sequence"/>
</dbReference>
<keyword evidence="4" id="KW-1185">Reference proteome</keyword>
<feature type="region of interest" description="Disordered" evidence="1">
    <location>
        <begin position="1"/>
        <end position="38"/>
    </location>
</feature>
<feature type="region of interest" description="Disordered" evidence="1">
    <location>
        <begin position="1023"/>
        <end position="1051"/>
    </location>
</feature>
<dbReference type="Pfam" id="PF18803">
    <property type="entry name" value="CxC2"/>
    <property type="match status" value="1"/>
</dbReference>
<dbReference type="InterPro" id="IPR040521">
    <property type="entry name" value="KDZ"/>
</dbReference>
<dbReference type="EMBL" id="JBAHYK010000360">
    <property type="protein sequence ID" value="KAL0574840.1"/>
    <property type="molecule type" value="Genomic_DNA"/>
</dbReference>
<reference evidence="3 4" key="1">
    <citation type="submission" date="2024-02" db="EMBL/GenBank/DDBJ databases">
        <title>A draft genome for the cacao thread blight pathogen Marasmius crinis-equi.</title>
        <authorList>
            <person name="Cohen S.P."/>
            <person name="Baruah I.K."/>
            <person name="Amoako-Attah I."/>
            <person name="Bukari Y."/>
            <person name="Meinhardt L.W."/>
            <person name="Bailey B.A."/>
        </authorList>
    </citation>
    <scope>NUCLEOTIDE SEQUENCE [LARGE SCALE GENOMIC DNA]</scope>
    <source>
        <strain evidence="3 4">GH-76</strain>
    </source>
</reference>
<organism evidence="3 4">
    <name type="scientific">Marasmius crinis-equi</name>
    <dbReference type="NCBI Taxonomy" id="585013"/>
    <lineage>
        <taxon>Eukaryota</taxon>
        <taxon>Fungi</taxon>
        <taxon>Dikarya</taxon>
        <taxon>Basidiomycota</taxon>
        <taxon>Agaricomycotina</taxon>
        <taxon>Agaricomycetes</taxon>
        <taxon>Agaricomycetidae</taxon>
        <taxon>Agaricales</taxon>
        <taxon>Marasmiineae</taxon>
        <taxon>Marasmiaceae</taxon>
        <taxon>Marasmius</taxon>
    </lineage>
</organism>
<protein>
    <recommendedName>
        <fullName evidence="2">CxC2-like cysteine cluster KDZ transposase-associated domain-containing protein</fullName>
    </recommendedName>
</protein>
<dbReference type="PANTHER" id="PTHR33096:SF1">
    <property type="entry name" value="CXC1-LIKE CYSTEINE CLUSTER ASSOCIATED WITH KDZ TRANSPOSASES DOMAIN-CONTAINING PROTEIN"/>
    <property type="match status" value="1"/>
</dbReference>
<accession>A0ABR3FHJ6</accession>
<feature type="compositionally biased region" description="Acidic residues" evidence="1">
    <location>
        <begin position="1033"/>
        <end position="1051"/>
    </location>
</feature>
<dbReference type="Pfam" id="PF18758">
    <property type="entry name" value="KDZ"/>
    <property type="match status" value="1"/>
</dbReference>
<dbReference type="InterPro" id="IPR041457">
    <property type="entry name" value="CxC2_KDZ-assoc"/>
</dbReference>
<evidence type="ECO:0000259" key="2">
    <source>
        <dbReference type="Pfam" id="PF18803"/>
    </source>
</evidence>
<feature type="compositionally biased region" description="Basic and acidic residues" evidence="1">
    <location>
        <begin position="28"/>
        <end position="37"/>
    </location>
</feature>
<evidence type="ECO:0000256" key="1">
    <source>
        <dbReference type="SAM" id="MobiDB-lite"/>
    </source>
</evidence>
<evidence type="ECO:0000313" key="4">
    <source>
        <dbReference type="Proteomes" id="UP001465976"/>
    </source>
</evidence>
<comment type="caution">
    <text evidence="3">The sequence shown here is derived from an EMBL/GenBank/DDBJ whole genome shotgun (WGS) entry which is preliminary data.</text>
</comment>